<gene>
    <name evidence="1" type="ORF">FZC76_21735</name>
</gene>
<protein>
    <submittedName>
        <fullName evidence="1">Uncharacterized protein</fullName>
    </submittedName>
</protein>
<sequence>MPKQIVVTALGNKIEYATTNGKGLITGKREDITDEAIKAVFQHLMEEHKRNDKGEESFGYGFKGLGEIHYHPPTKDRNNL</sequence>
<dbReference type="Pfam" id="PF24233">
    <property type="entry name" value="DUF7446"/>
    <property type="match status" value="1"/>
</dbReference>
<evidence type="ECO:0000313" key="1">
    <source>
        <dbReference type="EMBL" id="TYS60495.1"/>
    </source>
</evidence>
<dbReference type="InterPro" id="IPR055869">
    <property type="entry name" value="DUF7446"/>
</dbReference>
<dbReference type="Proteomes" id="UP000322524">
    <property type="component" value="Unassembled WGS sequence"/>
</dbReference>
<organism evidence="1 2">
    <name type="scientific">Sutcliffiella horikoshii</name>
    <dbReference type="NCBI Taxonomy" id="79883"/>
    <lineage>
        <taxon>Bacteria</taxon>
        <taxon>Bacillati</taxon>
        <taxon>Bacillota</taxon>
        <taxon>Bacilli</taxon>
        <taxon>Bacillales</taxon>
        <taxon>Bacillaceae</taxon>
        <taxon>Sutcliffiella</taxon>
    </lineage>
</organism>
<dbReference type="AlphaFoldDB" id="A0A5D4SA30"/>
<evidence type="ECO:0000313" key="2">
    <source>
        <dbReference type="Proteomes" id="UP000322524"/>
    </source>
</evidence>
<proteinExistence type="predicted"/>
<dbReference type="EMBL" id="VTEV01000015">
    <property type="protein sequence ID" value="TYS60495.1"/>
    <property type="molecule type" value="Genomic_DNA"/>
</dbReference>
<comment type="caution">
    <text evidence="1">The sequence shown here is derived from an EMBL/GenBank/DDBJ whole genome shotgun (WGS) entry which is preliminary data.</text>
</comment>
<dbReference type="OrthoDB" id="9932682at2"/>
<accession>A0A5D4SA30</accession>
<reference evidence="1 2" key="1">
    <citation type="submission" date="2019-08" db="EMBL/GenBank/DDBJ databases">
        <title>Bacillus genomes from the desert of Cuatro Cienegas, Coahuila.</title>
        <authorList>
            <person name="Olmedo-Alvarez G."/>
        </authorList>
    </citation>
    <scope>NUCLEOTIDE SEQUENCE [LARGE SCALE GENOMIC DNA]</scope>
    <source>
        <strain evidence="1 2">CH28_1T</strain>
    </source>
</reference>
<name>A0A5D4SA30_9BACI</name>
<dbReference type="RefSeq" id="WP_148990201.1">
    <property type="nucleotide sequence ID" value="NZ_VTEV01000015.1"/>
</dbReference>